<dbReference type="PROSITE" id="PS50805">
    <property type="entry name" value="KRAB"/>
    <property type="match status" value="1"/>
</dbReference>
<dbReference type="Proteomes" id="UP000694406">
    <property type="component" value="Unplaced"/>
</dbReference>
<dbReference type="InterPro" id="IPR001909">
    <property type="entry name" value="KRAB"/>
</dbReference>
<dbReference type="GO" id="GO:0006355">
    <property type="term" value="P:regulation of DNA-templated transcription"/>
    <property type="evidence" value="ECO:0007669"/>
    <property type="project" value="InterPro"/>
</dbReference>
<dbReference type="InterPro" id="IPR050169">
    <property type="entry name" value="Krueppel_C2H2_ZnF"/>
</dbReference>
<sequence>MGFPWEVAIYFSEEEWSQLDPDQKALHGEVMLENSRNLFSLSKNPCLGLNNTVFDLCTPHFWPAPGGGNRNGPKMGCADAENGACRG</sequence>
<reference evidence="2" key="1">
    <citation type="submission" date="2025-08" db="UniProtKB">
        <authorList>
            <consortium name="Ensembl"/>
        </authorList>
    </citation>
    <scope>IDENTIFICATION</scope>
</reference>
<evidence type="ECO:0000313" key="2">
    <source>
        <dbReference type="Ensembl" id="ENSLLTP00000006101.1"/>
    </source>
</evidence>
<dbReference type="Gene3D" id="6.10.140.140">
    <property type="match status" value="1"/>
</dbReference>
<dbReference type="Ensembl" id="ENSLLTT00000006341.1">
    <property type="protein sequence ID" value="ENSLLTP00000006101.1"/>
    <property type="gene ID" value="ENSLLTG00000004669.1"/>
</dbReference>
<name>A0A8C5RR00_LATLA</name>
<feature type="domain" description="KRAB" evidence="1">
    <location>
        <begin position="2"/>
        <end position="84"/>
    </location>
</feature>
<dbReference type="CDD" id="cd07765">
    <property type="entry name" value="KRAB_A-box"/>
    <property type="match status" value="1"/>
</dbReference>
<dbReference type="GeneTree" id="ENSGT01150000287324"/>
<dbReference type="InterPro" id="IPR036051">
    <property type="entry name" value="KRAB_dom_sf"/>
</dbReference>
<dbReference type="AlphaFoldDB" id="A0A8C5RR00"/>
<dbReference type="PANTHER" id="PTHR23232:SF142">
    <property type="entry name" value="GASTRULA ZINC FINGER PROTEIN XLCGF57.1-LIKE-RELATED"/>
    <property type="match status" value="1"/>
</dbReference>
<protein>
    <recommendedName>
        <fullName evidence="1">KRAB domain-containing protein</fullName>
    </recommendedName>
</protein>
<evidence type="ECO:0000259" key="1">
    <source>
        <dbReference type="PROSITE" id="PS50805"/>
    </source>
</evidence>
<proteinExistence type="predicted"/>
<reference evidence="2" key="2">
    <citation type="submission" date="2025-09" db="UniProtKB">
        <authorList>
            <consortium name="Ensembl"/>
        </authorList>
    </citation>
    <scope>IDENTIFICATION</scope>
</reference>
<organism evidence="2 3">
    <name type="scientific">Laticauda laticaudata</name>
    <name type="common">Blue-ringed sea krait</name>
    <name type="synonym">Blue-lipped sea krait</name>
    <dbReference type="NCBI Taxonomy" id="8630"/>
    <lineage>
        <taxon>Eukaryota</taxon>
        <taxon>Metazoa</taxon>
        <taxon>Chordata</taxon>
        <taxon>Craniata</taxon>
        <taxon>Vertebrata</taxon>
        <taxon>Euteleostomi</taxon>
        <taxon>Lepidosauria</taxon>
        <taxon>Squamata</taxon>
        <taxon>Bifurcata</taxon>
        <taxon>Unidentata</taxon>
        <taxon>Episquamata</taxon>
        <taxon>Toxicofera</taxon>
        <taxon>Serpentes</taxon>
        <taxon>Colubroidea</taxon>
        <taxon>Elapidae</taxon>
        <taxon>Laticaudinae</taxon>
        <taxon>Laticauda</taxon>
    </lineage>
</organism>
<dbReference type="Pfam" id="PF01352">
    <property type="entry name" value="KRAB"/>
    <property type="match status" value="1"/>
</dbReference>
<dbReference type="SMART" id="SM00349">
    <property type="entry name" value="KRAB"/>
    <property type="match status" value="1"/>
</dbReference>
<dbReference type="PANTHER" id="PTHR23232">
    <property type="entry name" value="KRAB DOMAIN C2H2 ZINC FINGER"/>
    <property type="match status" value="1"/>
</dbReference>
<evidence type="ECO:0000313" key="3">
    <source>
        <dbReference type="Proteomes" id="UP000694406"/>
    </source>
</evidence>
<dbReference type="SUPFAM" id="SSF109640">
    <property type="entry name" value="KRAB domain (Kruppel-associated box)"/>
    <property type="match status" value="1"/>
</dbReference>
<accession>A0A8C5RR00</accession>
<keyword evidence="3" id="KW-1185">Reference proteome</keyword>